<reference evidence="1 2" key="1">
    <citation type="submission" date="2015-09" db="EMBL/GenBank/DDBJ databases">
        <title>Draft Genome Sequence of Pseudoalteromonas lipolytica UCD-48B.</title>
        <authorList>
            <person name="Krusor M."/>
            <person name="Coil D.A."/>
            <person name="Lang J.M."/>
            <person name="Eisen J.A."/>
            <person name="Alexiev A."/>
        </authorList>
    </citation>
    <scope>NUCLEOTIDE SEQUENCE [LARGE SCALE GENOMIC DNA]</scope>
    <source>
        <strain evidence="1 2">UCD-48B</strain>
    </source>
</reference>
<dbReference type="STRING" id="570156.AOG27_09825"/>
<organism evidence="1 2">
    <name type="scientific">Pseudoalteromonas lipolytica</name>
    <dbReference type="NCBI Taxonomy" id="570156"/>
    <lineage>
        <taxon>Bacteria</taxon>
        <taxon>Pseudomonadati</taxon>
        <taxon>Pseudomonadota</taxon>
        <taxon>Gammaproteobacteria</taxon>
        <taxon>Alteromonadales</taxon>
        <taxon>Pseudoalteromonadaceae</taxon>
        <taxon>Pseudoalteromonas</taxon>
    </lineage>
</organism>
<dbReference type="RefSeq" id="WP_054552844.1">
    <property type="nucleotide sequence ID" value="NZ_LJTC01000005.1"/>
</dbReference>
<dbReference type="AlphaFoldDB" id="A0A0P7DS06"/>
<dbReference type="PATRIC" id="fig|570156.3.peg.3035"/>
<proteinExistence type="predicted"/>
<comment type="caution">
    <text evidence="1">The sequence shown here is derived from an EMBL/GenBank/DDBJ whole genome shotgun (WGS) entry which is preliminary data.</text>
</comment>
<sequence length="170" mass="19417">MKYLENYVWQKQSLSIAYIFGDIGVSDDVCVDAIALKGGDFGEIAIINRKQRELLVAYKKVSYQTMQVEDCDPARSEPINIKIPDTKGQASISNLEDCYWLYRDVPFTHAVLTGVFRLAQTLGVLKGHALIEKATRINKLIEQYIGQEPCTDYHQTLFNELTYLARIIRH</sequence>
<evidence type="ECO:0000313" key="2">
    <source>
        <dbReference type="Proteomes" id="UP000050378"/>
    </source>
</evidence>
<protein>
    <submittedName>
        <fullName evidence="1">Uncharacterized protein</fullName>
    </submittedName>
</protein>
<accession>A0A0P7DS06</accession>
<gene>
    <name evidence="1" type="ORF">AOG27_09825</name>
</gene>
<dbReference type="Proteomes" id="UP000050378">
    <property type="component" value="Unassembled WGS sequence"/>
</dbReference>
<dbReference type="EMBL" id="LJTC01000005">
    <property type="protein sequence ID" value="KPM83930.1"/>
    <property type="molecule type" value="Genomic_DNA"/>
</dbReference>
<name>A0A0P7DS06_9GAMM</name>
<evidence type="ECO:0000313" key="1">
    <source>
        <dbReference type="EMBL" id="KPM83930.1"/>
    </source>
</evidence>